<feature type="compositionally biased region" description="Polar residues" evidence="2">
    <location>
        <begin position="47"/>
        <end position="58"/>
    </location>
</feature>
<gene>
    <name evidence="3" type="ORF">SLS59_004587</name>
</gene>
<proteinExistence type="predicted"/>
<feature type="coiled-coil region" evidence="1">
    <location>
        <begin position="180"/>
        <end position="216"/>
    </location>
</feature>
<sequence>MARKPVAAKSQAAAKSKTRYEDAQAAINSSSNNSARENVGFSAEAQIDSQVTRTSSQRPGPVIASPQSTSTRQLILPEGYEESRDAPRRTPSHSQVPTTDDTTPSHTSRNPEYISDSSSRLSSLPSSLRSPSQASPPVVKRRTVKLVSPIQPPSADDVPISQTTAIDRSKKVYKLRKSPLEQEREKQAKAQMQAAKEAEKARKAAVKQAREDAEKEAKIIEVFWLMEAKPPAPLPYTLRLPSLPAQQNITGRNLPIKVFARDNTFPRTDAARNGFVTDLLNSMRDVREARDTISITTDYRYVWLKPALEQKFSYNELDMERVCRKLVYIAEGLHAHGLGATEIYCPRTIQKARKANALSFQDRIDMVAELMRRSKARCDSFMLGNTMEVTVALIEEKLTAHKSNCEHNKNRSLKLQYTNWLQGLKKGEAWPRDANGKPIPPAVLSYGTPESMAFDGTDNSQHNIGENFGVAQTLAFDNQVESFAQGFAHGEEYLQQYVYAPEPPLPTPYLAPPPPFDNGFGGAPLTGQLPVFAPSQLITPRFEMHPGAFRYLNDLEASRANTSFDEEYVHSYGLPAHGPSRPFPQAETLLNVVKLGSQTLSKGDFRAPTRAVFRSQL</sequence>
<reference evidence="3 4" key="1">
    <citation type="submission" date="2024-02" db="EMBL/GenBank/DDBJ databases">
        <title>De novo assembly and annotation of 12 fungi associated with fruit tree decline syndrome in Ontario, Canada.</title>
        <authorList>
            <person name="Sulman M."/>
            <person name="Ellouze W."/>
            <person name="Ilyukhin E."/>
        </authorList>
    </citation>
    <scope>NUCLEOTIDE SEQUENCE [LARGE SCALE GENOMIC DNA]</scope>
    <source>
        <strain evidence="3 4">M97-236</strain>
    </source>
</reference>
<evidence type="ECO:0000256" key="2">
    <source>
        <dbReference type="SAM" id="MobiDB-lite"/>
    </source>
</evidence>
<evidence type="ECO:0000313" key="3">
    <source>
        <dbReference type="EMBL" id="KAL1602932.1"/>
    </source>
</evidence>
<evidence type="ECO:0000256" key="1">
    <source>
        <dbReference type="SAM" id="Coils"/>
    </source>
</evidence>
<keyword evidence="1" id="KW-0175">Coiled coil</keyword>
<evidence type="ECO:0000313" key="4">
    <source>
        <dbReference type="Proteomes" id="UP001521222"/>
    </source>
</evidence>
<feature type="compositionally biased region" description="Low complexity" evidence="2">
    <location>
        <begin position="1"/>
        <end position="15"/>
    </location>
</feature>
<feature type="compositionally biased region" description="Low complexity" evidence="2">
    <location>
        <begin position="97"/>
        <end position="108"/>
    </location>
</feature>
<comment type="caution">
    <text evidence="3">The sequence shown here is derived from an EMBL/GenBank/DDBJ whole genome shotgun (WGS) entry which is preliminary data.</text>
</comment>
<accession>A0ABR3REZ2</accession>
<organism evidence="3 4">
    <name type="scientific">Nothophoma quercina</name>
    <dbReference type="NCBI Taxonomy" id="749835"/>
    <lineage>
        <taxon>Eukaryota</taxon>
        <taxon>Fungi</taxon>
        <taxon>Dikarya</taxon>
        <taxon>Ascomycota</taxon>
        <taxon>Pezizomycotina</taxon>
        <taxon>Dothideomycetes</taxon>
        <taxon>Pleosporomycetidae</taxon>
        <taxon>Pleosporales</taxon>
        <taxon>Pleosporineae</taxon>
        <taxon>Didymellaceae</taxon>
        <taxon>Nothophoma</taxon>
    </lineage>
</organism>
<feature type="region of interest" description="Disordered" evidence="2">
    <location>
        <begin position="1"/>
        <end position="142"/>
    </location>
</feature>
<protein>
    <submittedName>
        <fullName evidence="3">Uncharacterized protein</fullName>
    </submittedName>
</protein>
<dbReference type="EMBL" id="JAKIXB020000013">
    <property type="protein sequence ID" value="KAL1602932.1"/>
    <property type="molecule type" value="Genomic_DNA"/>
</dbReference>
<feature type="compositionally biased region" description="Low complexity" evidence="2">
    <location>
        <begin position="23"/>
        <end position="38"/>
    </location>
</feature>
<dbReference type="Proteomes" id="UP001521222">
    <property type="component" value="Unassembled WGS sequence"/>
</dbReference>
<name>A0ABR3REZ2_9PLEO</name>
<keyword evidence="4" id="KW-1185">Reference proteome</keyword>
<feature type="compositionally biased region" description="Low complexity" evidence="2">
    <location>
        <begin position="115"/>
        <end position="137"/>
    </location>
</feature>